<name>A0AAD6XSR4_9AGAR</name>
<sequence>MRQIYGVASPASYSTTPAPTYGYRQLEQEATRAALATGQSVLELHLKIKCDGTRPICGQCQRVPKDDPCEFTDTMSRTQELEHTVFRLQARIDELQGTAGPSLFPPASQSAPGSPFDGSSGSQDSPSTDNSFLGFQEPPFMVIQTLLQYFLPHAMQFGFFLDPGHFSDTALLPLPFGDARRPSPALLCTAYLWGVHLSQSQPLLAAEPVFLARAQQHLATDLSASSLGPALPPEAALDTIQAHVLLSAYMWRSARLIEAAVHANGAATLALAHQLHKIRSSRPGALPLLGARPGAGEVYPAPPADALAEGTRIRAFWAVAALQSALAHTALAPAPAALCILEAAEIDTPWPLEIVDYAGGQLPAGYAGHDSVRRFLADDDGARGPACMLHAQAAVLLYRAARLAAGFSPNMPPAARAQYVTSQAWLDGRIAQFWGALPPIHSGSDARILALAHALAAGASLRLNLPDPQPQAQARCVAAARAIVTALADPQLLHTDRAAASPAAGALCTLACRVLGEAARADLWGAQGPAAAELQSALAVLASYGGSPLVEYQLNKLRHELAPMALTL</sequence>
<gene>
    <name evidence="7" type="ORF">B0H15DRAFT_961130</name>
</gene>
<organism evidence="7 8">
    <name type="scientific">Mycena belliarum</name>
    <dbReference type="NCBI Taxonomy" id="1033014"/>
    <lineage>
        <taxon>Eukaryota</taxon>
        <taxon>Fungi</taxon>
        <taxon>Dikarya</taxon>
        <taxon>Basidiomycota</taxon>
        <taxon>Agaricomycotina</taxon>
        <taxon>Agaricomycetes</taxon>
        <taxon>Agaricomycetidae</taxon>
        <taxon>Agaricales</taxon>
        <taxon>Marasmiineae</taxon>
        <taxon>Mycenaceae</taxon>
        <taxon>Mycena</taxon>
    </lineage>
</organism>
<feature type="compositionally biased region" description="Polar residues" evidence="6">
    <location>
        <begin position="107"/>
        <end position="130"/>
    </location>
</feature>
<comment type="caution">
    <text evidence="7">The sequence shown here is derived from an EMBL/GenBank/DDBJ whole genome shotgun (WGS) entry which is preliminary data.</text>
</comment>
<dbReference type="GO" id="GO:0005634">
    <property type="term" value="C:nucleus"/>
    <property type="evidence" value="ECO:0007669"/>
    <property type="project" value="UniProtKB-SubCell"/>
</dbReference>
<dbReference type="Proteomes" id="UP001222325">
    <property type="component" value="Unassembled WGS sequence"/>
</dbReference>
<dbReference type="PANTHER" id="PTHR47338:SF29">
    <property type="entry name" value="ZN(2)-C6 FUNGAL-TYPE DOMAIN-CONTAINING PROTEIN"/>
    <property type="match status" value="1"/>
</dbReference>
<evidence type="ECO:0008006" key="9">
    <source>
        <dbReference type="Google" id="ProtNLM"/>
    </source>
</evidence>
<dbReference type="CDD" id="cd12148">
    <property type="entry name" value="fungal_TF_MHR"/>
    <property type="match status" value="1"/>
</dbReference>
<dbReference type="AlphaFoldDB" id="A0AAD6XSR4"/>
<accession>A0AAD6XSR4</accession>
<evidence type="ECO:0000256" key="4">
    <source>
        <dbReference type="ARBA" id="ARBA00023163"/>
    </source>
</evidence>
<protein>
    <recommendedName>
        <fullName evidence="9">Transcription factor domain-containing protein</fullName>
    </recommendedName>
</protein>
<evidence type="ECO:0000256" key="6">
    <source>
        <dbReference type="SAM" id="MobiDB-lite"/>
    </source>
</evidence>
<dbReference type="GO" id="GO:0000981">
    <property type="term" value="F:DNA-binding transcription factor activity, RNA polymerase II-specific"/>
    <property type="evidence" value="ECO:0007669"/>
    <property type="project" value="InterPro"/>
</dbReference>
<dbReference type="Gene3D" id="4.10.240.10">
    <property type="entry name" value="Zn(2)-C6 fungal-type DNA-binding domain"/>
    <property type="match status" value="1"/>
</dbReference>
<dbReference type="CDD" id="cd00067">
    <property type="entry name" value="GAL4"/>
    <property type="match status" value="1"/>
</dbReference>
<keyword evidence="2" id="KW-0479">Metal-binding</keyword>
<keyword evidence="4" id="KW-0804">Transcription</keyword>
<evidence type="ECO:0000256" key="1">
    <source>
        <dbReference type="ARBA" id="ARBA00004123"/>
    </source>
</evidence>
<comment type="subcellular location">
    <subcellularLocation>
        <location evidence="1">Nucleus</location>
    </subcellularLocation>
</comment>
<keyword evidence="8" id="KW-1185">Reference proteome</keyword>
<reference evidence="7" key="1">
    <citation type="submission" date="2023-03" db="EMBL/GenBank/DDBJ databases">
        <title>Massive genome expansion in bonnet fungi (Mycena s.s.) driven by repeated elements and novel gene families across ecological guilds.</title>
        <authorList>
            <consortium name="Lawrence Berkeley National Laboratory"/>
            <person name="Harder C.B."/>
            <person name="Miyauchi S."/>
            <person name="Viragh M."/>
            <person name="Kuo A."/>
            <person name="Thoen E."/>
            <person name="Andreopoulos B."/>
            <person name="Lu D."/>
            <person name="Skrede I."/>
            <person name="Drula E."/>
            <person name="Henrissat B."/>
            <person name="Morin E."/>
            <person name="Kohler A."/>
            <person name="Barry K."/>
            <person name="LaButti K."/>
            <person name="Morin E."/>
            <person name="Salamov A."/>
            <person name="Lipzen A."/>
            <person name="Mereny Z."/>
            <person name="Hegedus B."/>
            <person name="Baldrian P."/>
            <person name="Stursova M."/>
            <person name="Weitz H."/>
            <person name="Taylor A."/>
            <person name="Grigoriev I.V."/>
            <person name="Nagy L.G."/>
            <person name="Martin F."/>
            <person name="Kauserud H."/>
        </authorList>
    </citation>
    <scope>NUCLEOTIDE SEQUENCE</scope>
    <source>
        <strain evidence="7">CBHHK173m</strain>
    </source>
</reference>
<dbReference type="PANTHER" id="PTHR47338">
    <property type="entry name" value="ZN(II)2CYS6 TRANSCRIPTION FACTOR (EUROFUNG)-RELATED"/>
    <property type="match status" value="1"/>
</dbReference>
<evidence type="ECO:0000313" key="8">
    <source>
        <dbReference type="Proteomes" id="UP001222325"/>
    </source>
</evidence>
<keyword evidence="3" id="KW-0805">Transcription regulation</keyword>
<dbReference type="InterPro" id="IPR001138">
    <property type="entry name" value="Zn2Cys6_DnaBD"/>
</dbReference>
<evidence type="ECO:0000256" key="3">
    <source>
        <dbReference type="ARBA" id="ARBA00023015"/>
    </source>
</evidence>
<feature type="region of interest" description="Disordered" evidence="6">
    <location>
        <begin position="98"/>
        <end position="130"/>
    </location>
</feature>
<evidence type="ECO:0000256" key="2">
    <source>
        <dbReference type="ARBA" id="ARBA00022723"/>
    </source>
</evidence>
<dbReference type="GO" id="GO:0008270">
    <property type="term" value="F:zinc ion binding"/>
    <property type="evidence" value="ECO:0007669"/>
    <property type="project" value="InterPro"/>
</dbReference>
<evidence type="ECO:0000313" key="7">
    <source>
        <dbReference type="EMBL" id="KAJ7097037.1"/>
    </source>
</evidence>
<dbReference type="EMBL" id="JARJCN010000010">
    <property type="protein sequence ID" value="KAJ7097037.1"/>
    <property type="molecule type" value="Genomic_DNA"/>
</dbReference>
<evidence type="ECO:0000256" key="5">
    <source>
        <dbReference type="ARBA" id="ARBA00023242"/>
    </source>
</evidence>
<keyword evidence="5" id="KW-0539">Nucleus</keyword>
<proteinExistence type="predicted"/>
<dbReference type="InterPro" id="IPR036864">
    <property type="entry name" value="Zn2-C6_fun-type_DNA-bd_sf"/>
</dbReference>
<dbReference type="InterPro" id="IPR050815">
    <property type="entry name" value="TF_fung"/>
</dbReference>